<evidence type="ECO:0000313" key="1">
    <source>
        <dbReference type="EMBL" id="MBC5681846.1"/>
    </source>
</evidence>
<dbReference type="EMBL" id="JACOPD010000012">
    <property type="protein sequence ID" value="MBC5681846.1"/>
    <property type="molecule type" value="Genomic_DNA"/>
</dbReference>
<reference evidence="1 2" key="1">
    <citation type="submission" date="2020-08" db="EMBL/GenBank/DDBJ databases">
        <title>Genome public.</title>
        <authorList>
            <person name="Liu C."/>
            <person name="Sun Q."/>
        </authorList>
    </citation>
    <scope>NUCLEOTIDE SEQUENCE [LARGE SCALE GENOMIC DNA]</scope>
    <source>
        <strain evidence="1 2">NSJ-43</strain>
    </source>
</reference>
<name>A0ABR7G4Z0_9FIRM</name>
<comment type="caution">
    <text evidence="1">The sequence shown here is derived from an EMBL/GenBank/DDBJ whole genome shotgun (WGS) entry which is preliminary data.</text>
</comment>
<protein>
    <submittedName>
        <fullName evidence="1">Uncharacterized protein</fullName>
    </submittedName>
</protein>
<dbReference type="RefSeq" id="WP_186837446.1">
    <property type="nucleotide sequence ID" value="NZ_JACOPD010000012.1"/>
</dbReference>
<keyword evidence="2" id="KW-1185">Reference proteome</keyword>
<gene>
    <name evidence="1" type="ORF">H8S01_12880</name>
</gene>
<accession>A0ABR7G4Z0</accession>
<proteinExistence type="predicted"/>
<sequence>MTEEENKICRKIHVHLIDILGKSIEPDIFAQTSITQLGKYYFNKLLDVDNARDALVKAVIRTIAPKNLKFDSMDDYYLGCCKILGIEKLPKEQFTAVKEQYDELIGTRYTNLITRIDSEIQHINQDLRITQDRMKELQRRKSTYSLMRDLSDDETEVLTSAKKCNSLRTRKAIIQFERQYLQQSLAELCNCETADEIDDKLRKKALYLSTDTIVNAEMEFSSYRSIIEIVEDDLDRPYALFYKIKIYVIGEKPGKIFI</sequence>
<evidence type="ECO:0000313" key="2">
    <source>
        <dbReference type="Proteomes" id="UP000628463"/>
    </source>
</evidence>
<organism evidence="1 2">
    <name type="scientific">Lachnospira hominis</name>
    <name type="common">ex Liu et al. 2021</name>
    <dbReference type="NCBI Taxonomy" id="2763051"/>
    <lineage>
        <taxon>Bacteria</taxon>
        <taxon>Bacillati</taxon>
        <taxon>Bacillota</taxon>
        <taxon>Clostridia</taxon>
        <taxon>Lachnospirales</taxon>
        <taxon>Lachnospiraceae</taxon>
        <taxon>Lachnospira</taxon>
    </lineage>
</organism>
<dbReference type="Proteomes" id="UP000628463">
    <property type="component" value="Unassembled WGS sequence"/>
</dbReference>